<dbReference type="AlphaFoldDB" id="Q2RSW5"/>
<sequence length="334" mass="35582">MSDQPALAPLTWAVTTGEAGMTNQAIGLAEAIGLPVVAKVIHVPKPWRWLPTHWAAPLGIKTLCGPGSDAFTPPWPEVLVTSGRRSGALSIALRRASGGRTLTVHIQNPLVPFENFDLVIAPEHDGVAAANVVQSLGALHKITPAKLAEAAERFRARFAALPRPLVAVLVGGTSGAYRLEAEDTRRLARQLADLVAARGVGLVVTPSRRTGAANAAILRETLEPLGALVWDGVGDNPYFAMLALADVLLVTEESVSMVSEACFSGKPVYTIALQGGSRRFKRFHALMRDRGYARPFTGTLEPWAPPAPLDETARCAAIVRTLLARRREALGLTP</sequence>
<protein>
    <recommendedName>
        <fullName evidence="3">Nucleoside-diphosphate sugar epimerase</fullName>
    </recommendedName>
</protein>
<dbReference type="EMBL" id="CP000230">
    <property type="protein sequence ID" value="ABC22780.1"/>
    <property type="molecule type" value="Genomic_DNA"/>
</dbReference>
<dbReference type="Pfam" id="PF06258">
    <property type="entry name" value="Mito_fiss_Elm1"/>
    <property type="match status" value="1"/>
</dbReference>
<reference evidence="1 2" key="1">
    <citation type="journal article" date="2011" name="Stand. Genomic Sci.">
        <title>Complete genome sequence of Rhodospirillum rubrum type strain (S1).</title>
        <authorList>
            <person name="Munk A.C."/>
            <person name="Copeland A."/>
            <person name="Lucas S."/>
            <person name="Lapidus A."/>
            <person name="Del Rio T.G."/>
            <person name="Barry K."/>
            <person name="Detter J.C."/>
            <person name="Hammon N."/>
            <person name="Israni S."/>
            <person name="Pitluck S."/>
            <person name="Brettin T."/>
            <person name="Bruce D."/>
            <person name="Han C."/>
            <person name="Tapia R."/>
            <person name="Gilna P."/>
            <person name="Schmutz J."/>
            <person name="Larimer F."/>
            <person name="Land M."/>
            <person name="Kyrpides N.C."/>
            <person name="Mavromatis K."/>
            <person name="Richardson P."/>
            <person name="Rohde M."/>
            <person name="Goker M."/>
            <person name="Klenk H.P."/>
            <person name="Zhang Y."/>
            <person name="Roberts G.P."/>
            <person name="Reslewic S."/>
            <person name="Schwartz D.C."/>
        </authorList>
    </citation>
    <scope>NUCLEOTIDE SEQUENCE [LARGE SCALE GENOMIC DNA]</scope>
    <source>
        <strain evidence="2">ATCC 11170 / ATH 1.1.1 / DSM 467 / LMG 4362 / NCIMB 8255 / S1</strain>
    </source>
</reference>
<accession>Q2RSW5</accession>
<dbReference type="STRING" id="269796.Rru_A1980"/>
<dbReference type="PANTHER" id="PTHR33986">
    <property type="entry name" value="OS02G0535700 PROTEIN"/>
    <property type="match status" value="1"/>
</dbReference>
<proteinExistence type="predicted"/>
<dbReference type="EnsemblBacteria" id="ABC22780">
    <property type="protein sequence ID" value="ABC22780"/>
    <property type="gene ID" value="Rru_A1980"/>
</dbReference>
<dbReference type="PANTHER" id="PTHR33986:SF15">
    <property type="entry name" value="MITOCHONDRIAL FISSION PROTEIN ELM1"/>
    <property type="match status" value="1"/>
</dbReference>
<dbReference type="Proteomes" id="UP000001929">
    <property type="component" value="Chromosome"/>
</dbReference>
<evidence type="ECO:0000313" key="2">
    <source>
        <dbReference type="Proteomes" id="UP000001929"/>
    </source>
</evidence>
<dbReference type="PATRIC" id="fig|269796.9.peg.2065"/>
<dbReference type="HOGENOM" id="CLU_048241_0_0_5"/>
<dbReference type="InterPro" id="IPR009367">
    <property type="entry name" value="Elm1-like"/>
</dbReference>
<gene>
    <name evidence="1" type="ordered locus">Rru_A1980</name>
</gene>
<dbReference type="SUPFAM" id="SSF53756">
    <property type="entry name" value="UDP-Glycosyltransferase/glycogen phosphorylase"/>
    <property type="match status" value="1"/>
</dbReference>
<name>Q2RSW5_RHORT</name>
<evidence type="ECO:0008006" key="3">
    <source>
        <dbReference type="Google" id="ProtNLM"/>
    </source>
</evidence>
<organism evidence="1 2">
    <name type="scientific">Rhodospirillum rubrum (strain ATCC 11170 / ATH 1.1.1 / DSM 467 / LMG 4362 / NCIMB 8255 / S1)</name>
    <dbReference type="NCBI Taxonomy" id="269796"/>
    <lineage>
        <taxon>Bacteria</taxon>
        <taxon>Pseudomonadati</taxon>
        <taxon>Pseudomonadota</taxon>
        <taxon>Alphaproteobacteria</taxon>
        <taxon>Rhodospirillales</taxon>
        <taxon>Rhodospirillaceae</taxon>
        <taxon>Rhodospirillum</taxon>
    </lineage>
</organism>
<dbReference type="RefSeq" id="WP_011389733.1">
    <property type="nucleotide sequence ID" value="NC_007643.1"/>
</dbReference>
<dbReference type="KEGG" id="rru:Rru_A1980"/>
<keyword evidence="2" id="KW-1185">Reference proteome</keyword>
<evidence type="ECO:0000313" key="1">
    <source>
        <dbReference type="EMBL" id="ABC22780.1"/>
    </source>
</evidence>
<dbReference type="eggNOG" id="COG3660">
    <property type="taxonomic scope" value="Bacteria"/>
</dbReference>